<dbReference type="SUPFAM" id="SSF55826">
    <property type="entry name" value="YbaK/ProRS associated domain"/>
    <property type="match status" value="1"/>
</dbReference>
<accession>A0ABW1XNW4</accession>
<keyword evidence="3" id="KW-1185">Reference proteome</keyword>
<name>A0ABW1XNW4_9ALTE</name>
<organism evidence="2 3">
    <name type="scientific">Pseudobowmanella zhangzhouensis</name>
    <dbReference type="NCBI Taxonomy" id="1537679"/>
    <lineage>
        <taxon>Bacteria</taxon>
        <taxon>Pseudomonadati</taxon>
        <taxon>Pseudomonadota</taxon>
        <taxon>Gammaproteobacteria</taxon>
        <taxon>Alteromonadales</taxon>
        <taxon>Alteromonadaceae</taxon>
    </lineage>
</organism>
<dbReference type="RefSeq" id="WP_131257752.1">
    <property type="nucleotide sequence ID" value="NZ_JBHSUS010000001.1"/>
</dbReference>
<evidence type="ECO:0000313" key="2">
    <source>
        <dbReference type="EMBL" id="MFC6441486.1"/>
    </source>
</evidence>
<protein>
    <submittedName>
        <fullName evidence="2">YbaK/EbsC family protein</fullName>
    </submittedName>
</protein>
<reference evidence="3" key="1">
    <citation type="journal article" date="2019" name="Int. J. Syst. Evol. Microbiol.">
        <title>The Global Catalogue of Microorganisms (GCM) 10K type strain sequencing project: providing services to taxonomists for standard genome sequencing and annotation.</title>
        <authorList>
            <consortium name="The Broad Institute Genomics Platform"/>
            <consortium name="The Broad Institute Genome Sequencing Center for Infectious Disease"/>
            <person name="Wu L."/>
            <person name="Ma J."/>
        </authorList>
    </citation>
    <scope>NUCLEOTIDE SEQUENCE [LARGE SCALE GENOMIC DNA]</scope>
    <source>
        <strain evidence="3">CGMCC 1.16031</strain>
    </source>
</reference>
<dbReference type="Gene3D" id="3.90.960.10">
    <property type="entry name" value="YbaK/aminoacyl-tRNA synthetase-associated domain"/>
    <property type="match status" value="1"/>
</dbReference>
<feature type="domain" description="YbaK/aminoacyl-tRNA synthetase-associated" evidence="1">
    <location>
        <begin position="30"/>
        <end position="148"/>
    </location>
</feature>
<proteinExistence type="predicted"/>
<dbReference type="EMBL" id="JBHSUS010000001">
    <property type="protein sequence ID" value="MFC6441486.1"/>
    <property type="molecule type" value="Genomic_DNA"/>
</dbReference>
<evidence type="ECO:0000259" key="1">
    <source>
        <dbReference type="Pfam" id="PF04073"/>
    </source>
</evidence>
<dbReference type="Proteomes" id="UP001596364">
    <property type="component" value="Unassembled WGS sequence"/>
</dbReference>
<gene>
    <name evidence="2" type="ORF">ACFP85_15135</name>
</gene>
<dbReference type="InterPro" id="IPR007214">
    <property type="entry name" value="YbaK/aa-tRNA-synth-assoc-dom"/>
</dbReference>
<dbReference type="Pfam" id="PF04073">
    <property type="entry name" value="tRNA_edit"/>
    <property type="match status" value="1"/>
</dbReference>
<evidence type="ECO:0000313" key="3">
    <source>
        <dbReference type="Proteomes" id="UP001596364"/>
    </source>
</evidence>
<dbReference type="InterPro" id="IPR036754">
    <property type="entry name" value="YbaK/aa-tRNA-synt-asso_dom_sf"/>
</dbReference>
<comment type="caution">
    <text evidence="2">The sequence shown here is derived from an EMBL/GenBank/DDBJ whole genome shotgun (WGS) entry which is preliminary data.</text>
</comment>
<dbReference type="PANTHER" id="PTHR30411:SF1">
    <property type="entry name" value="CYTOPLASMIC PROTEIN"/>
    <property type="match status" value="1"/>
</dbReference>
<dbReference type="PANTHER" id="PTHR30411">
    <property type="entry name" value="CYTOPLASMIC PROTEIN"/>
    <property type="match status" value="1"/>
</dbReference>
<dbReference type="CDD" id="cd04333">
    <property type="entry name" value="ProX_deacylase"/>
    <property type="match status" value="1"/>
</dbReference>
<sequence length="159" mass="16983">MSQLPDAALRVHVALHQAGIDSQIQQLDASTRSAQEAADALGCRVEHIAKSLIFKDENTQKAVMLVVSGSHQVDIGYMATRYQLNLVKADADFVRKTTGFAIGGVAPCAHLTPVALYLDETLQQYPLIWAAAGTPHCVMPLSPAQLASLTGGQWISVCS</sequence>